<feature type="region of interest" description="Disordered" evidence="6">
    <location>
        <begin position="1"/>
        <end position="171"/>
    </location>
</feature>
<dbReference type="CDD" id="cd16180">
    <property type="entry name" value="EFh_PEF_Group_I"/>
    <property type="match status" value="1"/>
</dbReference>
<dbReference type="AlphaFoldDB" id="A0AB34KL15"/>
<dbReference type="Proteomes" id="UP000803884">
    <property type="component" value="Unassembled WGS sequence"/>
</dbReference>
<evidence type="ECO:0000259" key="7">
    <source>
        <dbReference type="PROSITE" id="PS50222"/>
    </source>
</evidence>
<name>A0AB34KL15_9PEZI</name>
<dbReference type="PROSITE" id="PS00018">
    <property type="entry name" value="EF_HAND_1"/>
    <property type="match status" value="2"/>
</dbReference>
<dbReference type="SMART" id="SM00054">
    <property type="entry name" value="EFh"/>
    <property type="match status" value="4"/>
</dbReference>
<evidence type="ECO:0000256" key="6">
    <source>
        <dbReference type="SAM" id="MobiDB-lite"/>
    </source>
</evidence>
<feature type="compositionally biased region" description="Low complexity" evidence="6">
    <location>
        <begin position="65"/>
        <end position="82"/>
    </location>
</feature>
<dbReference type="InterPro" id="IPR018247">
    <property type="entry name" value="EF_Hand_1_Ca_BS"/>
</dbReference>
<gene>
    <name evidence="8" type="ORF">WHR41_05018</name>
</gene>
<dbReference type="GO" id="GO:0048306">
    <property type="term" value="F:calcium-dependent protein binding"/>
    <property type="evidence" value="ECO:0007669"/>
    <property type="project" value="UniProtKB-ARBA"/>
</dbReference>
<evidence type="ECO:0000256" key="3">
    <source>
        <dbReference type="ARBA" id="ARBA00022723"/>
    </source>
</evidence>
<dbReference type="PROSITE" id="PS50222">
    <property type="entry name" value="EF_HAND_2"/>
    <property type="match status" value="3"/>
</dbReference>
<dbReference type="InterPro" id="IPR002048">
    <property type="entry name" value="EF_hand_dom"/>
</dbReference>
<evidence type="ECO:0000256" key="5">
    <source>
        <dbReference type="ARBA" id="ARBA00022837"/>
    </source>
</evidence>
<dbReference type="GO" id="GO:0005509">
    <property type="term" value="F:calcium ion binding"/>
    <property type="evidence" value="ECO:0007669"/>
    <property type="project" value="InterPro"/>
</dbReference>
<dbReference type="PANTHER" id="PTHR46212">
    <property type="entry name" value="PEFLIN"/>
    <property type="match status" value="1"/>
</dbReference>
<organism evidence="8 9">
    <name type="scientific">Cladosporium halotolerans</name>
    <dbReference type="NCBI Taxonomy" id="1052096"/>
    <lineage>
        <taxon>Eukaryota</taxon>
        <taxon>Fungi</taxon>
        <taxon>Dikarya</taxon>
        <taxon>Ascomycota</taxon>
        <taxon>Pezizomycotina</taxon>
        <taxon>Dothideomycetes</taxon>
        <taxon>Dothideomycetidae</taxon>
        <taxon>Cladosporiales</taxon>
        <taxon>Cladosporiaceae</taxon>
        <taxon>Cladosporium</taxon>
    </lineage>
</organism>
<feature type="domain" description="EF-hand" evidence="7">
    <location>
        <begin position="235"/>
        <end position="270"/>
    </location>
</feature>
<dbReference type="InterPro" id="IPR051426">
    <property type="entry name" value="Peflin/Sorcin_CaBP"/>
</dbReference>
<comment type="subcellular location">
    <subcellularLocation>
        <location evidence="1">Cytoplasm</location>
    </subcellularLocation>
</comment>
<evidence type="ECO:0000256" key="4">
    <source>
        <dbReference type="ARBA" id="ARBA00022737"/>
    </source>
</evidence>
<dbReference type="RefSeq" id="XP_069228894.1">
    <property type="nucleotide sequence ID" value="XM_069373624.1"/>
</dbReference>
<dbReference type="Gene3D" id="1.10.238.10">
    <property type="entry name" value="EF-hand"/>
    <property type="match status" value="1"/>
</dbReference>
<dbReference type="Pfam" id="PF13202">
    <property type="entry name" value="EF-hand_5"/>
    <property type="match status" value="1"/>
</dbReference>
<dbReference type="InterPro" id="IPR011992">
    <property type="entry name" value="EF-hand-dom_pair"/>
</dbReference>
<dbReference type="Pfam" id="PF13405">
    <property type="entry name" value="EF-hand_6"/>
    <property type="match status" value="1"/>
</dbReference>
<dbReference type="SUPFAM" id="SSF47473">
    <property type="entry name" value="EF-hand"/>
    <property type="match status" value="1"/>
</dbReference>
<protein>
    <recommendedName>
        <fullName evidence="7">EF-hand domain-containing protein</fullName>
    </recommendedName>
</protein>
<feature type="domain" description="EF-hand" evidence="7">
    <location>
        <begin position="311"/>
        <end position="348"/>
    </location>
</feature>
<feature type="domain" description="EF-hand" evidence="7">
    <location>
        <begin position="168"/>
        <end position="203"/>
    </location>
</feature>
<feature type="compositionally biased region" description="Pro residues" evidence="6">
    <location>
        <begin position="117"/>
        <end position="144"/>
    </location>
</feature>
<reference evidence="8 9" key="1">
    <citation type="journal article" date="2020" name="Microbiol. Resour. Announc.">
        <title>Draft Genome Sequence of a Cladosporium Species Isolated from the Mesophotic Ascidian Didemnum maculosum.</title>
        <authorList>
            <person name="Gioti A."/>
            <person name="Siaperas R."/>
            <person name="Nikolaivits E."/>
            <person name="Le Goff G."/>
            <person name="Ouazzani J."/>
            <person name="Kotoulas G."/>
            <person name="Topakas E."/>
        </authorList>
    </citation>
    <scope>NUCLEOTIDE SEQUENCE [LARGE SCALE GENOMIC DNA]</scope>
    <source>
        <strain evidence="8 9">TM138-S3</strain>
    </source>
</reference>
<dbReference type="Pfam" id="PF13499">
    <property type="entry name" value="EF-hand_7"/>
    <property type="match status" value="1"/>
</dbReference>
<accession>A0AB34KL15</accession>
<proteinExistence type="predicted"/>
<dbReference type="PANTHER" id="PTHR46212:SF3">
    <property type="entry name" value="GH27120P"/>
    <property type="match status" value="1"/>
</dbReference>
<keyword evidence="5" id="KW-0106">Calcium</keyword>
<keyword evidence="2" id="KW-0963">Cytoplasm</keyword>
<keyword evidence="9" id="KW-1185">Reference proteome</keyword>
<evidence type="ECO:0000256" key="1">
    <source>
        <dbReference type="ARBA" id="ARBA00004496"/>
    </source>
</evidence>
<keyword evidence="4" id="KW-0677">Repeat</keyword>
<sequence>MAYNRGYNPDALPAHAEPEQAAQMMGPNRHASGSSAPQYNKPMPPPPQQGQRPDDRYSNRPPPSQGFQSPGPIPGSYGSSNPAPAQQDWDQQTRYNTSYNSNPQPPPSRYNSQQYSQPPPQQQRPSFTSPPPPASYGHGPPPSGPHNRPSIPQQQRPPTVGPPPRDQNDRDGLWSLFMQVDKDRSGQLSENELRRALVNGDYTAFDPHTVKMMIRMFDTDRSGTVNFDEFCGLWGFLSAWRGLFDRFDTDRSGMISLQEFTDALVAFGYRLSPQFVQLLFNTYAKNTRGRGDDLKGREKGLSFDLFVQACISLKRMTDVFKRYDDDRDGYITLSFEEFLTGAQSLFLFNSISSTTDTGLY</sequence>
<evidence type="ECO:0000313" key="9">
    <source>
        <dbReference type="Proteomes" id="UP000803884"/>
    </source>
</evidence>
<dbReference type="GO" id="GO:0005737">
    <property type="term" value="C:cytoplasm"/>
    <property type="evidence" value="ECO:0007669"/>
    <property type="project" value="UniProtKB-SubCell"/>
</dbReference>
<dbReference type="GeneID" id="96006462"/>
<evidence type="ECO:0000256" key="2">
    <source>
        <dbReference type="ARBA" id="ARBA00022490"/>
    </source>
</evidence>
<keyword evidence="3" id="KW-0479">Metal-binding</keyword>
<evidence type="ECO:0000313" key="8">
    <source>
        <dbReference type="EMBL" id="KAL1585788.1"/>
    </source>
</evidence>
<dbReference type="EMBL" id="JAAQHG020000017">
    <property type="protein sequence ID" value="KAL1585788.1"/>
    <property type="molecule type" value="Genomic_DNA"/>
</dbReference>
<comment type="caution">
    <text evidence="8">The sequence shown here is derived from an EMBL/GenBank/DDBJ whole genome shotgun (WGS) entry which is preliminary data.</text>
</comment>